<accession>A0ABV3WR30</accession>
<keyword evidence="5" id="KW-0998">Cell outer membrane</keyword>
<reference evidence="7 8" key="1">
    <citation type="submission" date="2024-01" db="EMBL/GenBank/DDBJ databases">
        <title>New evidence supports the origin of RcGTA from prophage.</title>
        <authorList>
            <person name="Xu Y."/>
            <person name="Liu B."/>
            <person name="Chen F."/>
        </authorList>
    </citation>
    <scope>NUCLEOTIDE SEQUENCE [LARGE SCALE GENOMIC DNA]</scope>
    <source>
        <strain evidence="7 8">CBW1107-2</strain>
    </source>
</reference>
<comment type="subcellular location">
    <subcellularLocation>
        <location evidence="1">Cell outer membrane</location>
    </subcellularLocation>
</comment>
<keyword evidence="3 6" id="KW-0732">Signal</keyword>
<evidence type="ECO:0000256" key="2">
    <source>
        <dbReference type="ARBA" id="ARBA00005722"/>
    </source>
</evidence>
<evidence type="ECO:0000313" key="7">
    <source>
        <dbReference type="EMBL" id="MEX4007116.1"/>
    </source>
</evidence>
<organism evidence="7 8">
    <name type="scientific">Neoaquamicrobium sediminum</name>
    <dbReference type="NCBI Taxonomy" id="1849104"/>
    <lineage>
        <taxon>Bacteria</taxon>
        <taxon>Pseudomonadati</taxon>
        <taxon>Pseudomonadota</taxon>
        <taxon>Alphaproteobacteria</taxon>
        <taxon>Hyphomicrobiales</taxon>
        <taxon>Phyllobacteriaceae</taxon>
        <taxon>Neoaquamicrobium</taxon>
    </lineage>
</organism>
<keyword evidence="4" id="KW-0472">Membrane</keyword>
<dbReference type="Proteomes" id="UP001559025">
    <property type="component" value="Unassembled WGS sequence"/>
</dbReference>
<evidence type="ECO:0000256" key="6">
    <source>
        <dbReference type="SAM" id="SignalP"/>
    </source>
</evidence>
<dbReference type="Pfam" id="PF06629">
    <property type="entry name" value="MipA"/>
    <property type="match status" value="1"/>
</dbReference>
<feature type="signal peptide" evidence="6">
    <location>
        <begin position="1"/>
        <end position="25"/>
    </location>
</feature>
<dbReference type="InterPro" id="IPR010583">
    <property type="entry name" value="MipA"/>
</dbReference>
<evidence type="ECO:0000256" key="1">
    <source>
        <dbReference type="ARBA" id="ARBA00004442"/>
    </source>
</evidence>
<sequence length="268" mass="28382">MNRQKYLGIALTALATLGLAAPAAAEGWFSGDWYLKLGGTALYAPKFDGASGRSLAFQPIVSLGKHGRSSRFSSRNDNISLALVDTGLIRAGAAGKLVFRRDGDTDARLIGLSPVRFGGELGGFAEIYPTDNMRMRAELRHGIRSHDGVVADLSADFFVNVTDTIQISAGPRARWASADYFDAYYGVDAAESAATGLSQYAPGSGFASAGVGGAVNWKATDRLDTSLFAEYARLTGPAADSSLVREGGSRDQFTVGASATWRFDFSIR</sequence>
<dbReference type="PANTHER" id="PTHR38776">
    <property type="entry name" value="MLTA-INTERACTING PROTEIN-RELATED"/>
    <property type="match status" value="1"/>
</dbReference>
<feature type="chain" id="PRO_5046083031" evidence="6">
    <location>
        <begin position="26"/>
        <end position="268"/>
    </location>
</feature>
<comment type="similarity">
    <text evidence="2">Belongs to the MipA/OmpV family.</text>
</comment>
<protein>
    <submittedName>
        <fullName evidence="7">MipA/OmpV family protein</fullName>
    </submittedName>
</protein>
<keyword evidence="8" id="KW-1185">Reference proteome</keyword>
<evidence type="ECO:0000256" key="4">
    <source>
        <dbReference type="ARBA" id="ARBA00023136"/>
    </source>
</evidence>
<name>A0ABV3WR30_9HYPH</name>
<gene>
    <name evidence="7" type="ORF">V1479_07360</name>
</gene>
<proteinExistence type="inferred from homology"/>
<evidence type="ECO:0000256" key="5">
    <source>
        <dbReference type="ARBA" id="ARBA00023237"/>
    </source>
</evidence>
<dbReference type="RefSeq" id="WP_368802330.1">
    <property type="nucleotide sequence ID" value="NZ_JAZHFV010000002.1"/>
</dbReference>
<evidence type="ECO:0000313" key="8">
    <source>
        <dbReference type="Proteomes" id="UP001559025"/>
    </source>
</evidence>
<evidence type="ECO:0000256" key="3">
    <source>
        <dbReference type="ARBA" id="ARBA00022729"/>
    </source>
</evidence>
<dbReference type="EMBL" id="JAZHFV010000002">
    <property type="protein sequence ID" value="MEX4007116.1"/>
    <property type="molecule type" value="Genomic_DNA"/>
</dbReference>
<dbReference type="PANTHER" id="PTHR38776:SF1">
    <property type="entry name" value="MLTA-INTERACTING PROTEIN-RELATED"/>
    <property type="match status" value="1"/>
</dbReference>
<comment type="caution">
    <text evidence="7">The sequence shown here is derived from an EMBL/GenBank/DDBJ whole genome shotgun (WGS) entry which is preliminary data.</text>
</comment>